<proteinExistence type="predicted"/>
<evidence type="ECO:0000313" key="1">
    <source>
        <dbReference type="EMBL" id="ORY42521.1"/>
    </source>
</evidence>
<evidence type="ECO:0000313" key="2">
    <source>
        <dbReference type="Proteomes" id="UP000193642"/>
    </source>
</evidence>
<gene>
    <name evidence="1" type="ORF">BCR33DRAFT_851582</name>
</gene>
<reference evidence="1 2" key="1">
    <citation type="submission" date="2016-07" db="EMBL/GenBank/DDBJ databases">
        <title>Pervasive Adenine N6-methylation of Active Genes in Fungi.</title>
        <authorList>
            <consortium name="DOE Joint Genome Institute"/>
            <person name="Mondo S.J."/>
            <person name="Dannebaum R.O."/>
            <person name="Kuo R.C."/>
            <person name="Labutti K."/>
            <person name="Haridas S."/>
            <person name="Kuo A."/>
            <person name="Salamov A."/>
            <person name="Ahrendt S.R."/>
            <person name="Lipzen A."/>
            <person name="Sullivan W."/>
            <person name="Andreopoulos W.B."/>
            <person name="Clum A."/>
            <person name="Lindquist E."/>
            <person name="Daum C."/>
            <person name="Ramamoorthy G.K."/>
            <person name="Gryganskyi A."/>
            <person name="Culley D."/>
            <person name="Magnuson J.K."/>
            <person name="James T.Y."/>
            <person name="O'Malley M.A."/>
            <person name="Stajich J.E."/>
            <person name="Spatafora J.W."/>
            <person name="Visel A."/>
            <person name="Grigoriev I.V."/>
        </authorList>
    </citation>
    <scope>NUCLEOTIDE SEQUENCE [LARGE SCALE GENOMIC DNA]</scope>
    <source>
        <strain evidence="1 2">JEL800</strain>
    </source>
</reference>
<dbReference type="EMBL" id="MCGO01000028">
    <property type="protein sequence ID" value="ORY42521.1"/>
    <property type="molecule type" value="Genomic_DNA"/>
</dbReference>
<keyword evidence="2" id="KW-1185">Reference proteome</keyword>
<comment type="caution">
    <text evidence="1">The sequence shown here is derived from an EMBL/GenBank/DDBJ whole genome shotgun (WGS) entry which is preliminary data.</text>
</comment>
<protein>
    <submittedName>
        <fullName evidence="1">Uncharacterized protein</fullName>
    </submittedName>
</protein>
<organism evidence="1 2">
    <name type="scientific">Rhizoclosmatium globosum</name>
    <dbReference type="NCBI Taxonomy" id="329046"/>
    <lineage>
        <taxon>Eukaryota</taxon>
        <taxon>Fungi</taxon>
        <taxon>Fungi incertae sedis</taxon>
        <taxon>Chytridiomycota</taxon>
        <taxon>Chytridiomycota incertae sedis</taxon>
        <taxon>Chytridiomycetes</taxon>
        <taxon>Chytridiales</taxon>
        <taxon>Chytriomycetaceae</taxon>
        <taxon>Rhizoclosmatium</taxon>
    </lineage>
</organism>
<sequence length="520" mass="58377">MSFATKMTVQVPNEHKHALRGETWESYKDIVREGIRICQQEIDLGVSDKRRRKLQTLIGRLKKKLPQAPFDHCRALLGEQREKIIKIAADVGKGNKDLARFARVALESKHKSVADWSKGLEDTDNLPEPLNSDLFISCDERQSVVSMGSSSSIRSGLSRLSSECSNTELKQNVCLLTRQTLDSKERATSLKVAEDSCLTAFKTWLDQNEVNADSMEMIHLAKAVMLSGKIRFPFTQLVMTNCTTGRNLAAHAGKDLYPCAKDLIGLSAVNYYVISCNYMMGDLNGRQELLRNTGRDASRELLRLVLLMKLNINPLKSVYAPLVTAKRLPSGPKAGLQVCHTGVLPSAHVLLALDLLMEFTIDEVELCCKNNRVLCSSYSLTNMLRGIEARCVDLFHTGALTLFGTREELYILPNYIKFATRIHNAGLMRNSKEYISDNIGMCQLIQLFTPYLEMLCVMSVPYNRTKVHLMAFEALLFAFVETITETPLGDIVYAPVQVAAAAEPPDKKKVKERRGWFAWF</sequence>
<name>A0A1Y2C659_9FUNG</name>
<dbReference type="AlphaFoldDB" id="A0A1Y2C659"/>
<accession>A0A1Y2C659</accession>
<dbReference type="Proteomes" id="UP000193642">
    <property type="component" value="Unassembled WGS sequence"/>
</dbReference>